<dbReference type="SUPFAM" id="SSF52507">
    <property type="entry name" value="Homo-oligomeric flavin-containing Cys decarboxylases, HFCD"/>
    <property type="match status" value="1"/>
</dbReference>
<comment type="catalytic activity">
    <reaction evidence="3 4">
        <text>(R)-4'-phosphopantothenate + L-cysteine + CTP = N-[(R)-4-phosphopantothenoyl]-L-cysteine + CMP + diphosphate + H(+)</text>
        <dbReference type="Rhea" id="RHEA:19397"/>
        <dbReference type="ChEBI" id="CHEBI:10986"/>
        <dbReference type="ChEBI" id="CHEBI:15378"/>
        <dbReference type="ChEBI" id="CHEBI:33019"/>
        <dbReference type="ChEBI" id="CHEBI:35235"/>
        <dbReference type="ChEBI" id="CHEBI:37563"/>
        <dbReference type="ChEBI" id="CHEBI:59458"/>
        <dbReference type="ChEBI" id="CHEBI:60377"/>
        <dbReference type="EC" id="6.3.2.5"/>
    </reaction>
</comment>
<comment type="similarity">
    <text evidence="3 4">In the N-terminal section; belongs to the HFCD (homo-oligomeric flavin containing Cys decarboxylase) superfamily.</text>
</comment>
<dbReference type="InterPro" id="IPR007085">
    <property type="entry name" value="DNA/pantothenate-metab_flavo_C"/>
</dbReference>
<proteinExistence type="inferred from homology"/>
<keyword evidence="3" id="KW-0479">Metal-binding</keyword>
<comment type="catalytic activity">
    <reaction evidence="3 4">
        <text>N-[(R)-4-phosphopantothenoyl]-L-cysteine + H(+) = (R)-4'-phosphopantetheine + CO2</text>
        <dbReference type="Rhea" id="RHEA:16793"/>
        <dbReference type="ChEBI" id="CHEBI:15378"/>
        <dbReference type="ChEBI" id="CHEBI:16526"/>
        <dbReference type="ChEBI" id="CHEBI:59458"/>
        <dbReference type="ChEBI" id="CHEBI:61723"/>
        <dbReference type="EC" id="4.1.1.36"/>
    </reaction>
</comment>
<feature type="binding site" evidence="3">
    <location>
        <begin position="303"/>
        <end position="306"/>
    </location>
    <ligand>
        <name>CTP</name>
        <dbReference type="ChEBI" id="CHEBI:37563"/>
    </ligand>
</feature>
<organism evidence="7 8">
    <name type="scientific">Candidatus Desantisbacteria bacterium CG_4_10_14_0_8_um_filter_48_22</name>
    <dbReference type="NCBI Taxonomy" id="1974543"/>
    <lineage>
        <taxon>Bacteria</taxon>
        <taxon>Candidatus Desantisiibacteriota</taxon>
    </lineage>
</organism>
<dbReference type="GO" id="GO:0015937">
    <property type="term" value="P:coenzyme A biosynthetic process"/>
    <property type="evidence" value="ECO:0007669"/>
    <property type="project" value="UniProtKB-UniRule"/>
</dbReference>
<comment type="similarity">
    <text evidence="3 4">In the C-terminal section; belongs to the PPC synthetase family.</text>
</comment>
<evidence type="ECO:0000256" key="3">
    <source>
        <dbReference type="HAMAP-Rule" id="MF_02225"/>
    </source>
</evidence>
<comment type="function">
    <text evidence="3">Catalyzes two sequential steps in the biosynthesis of coenzyme A. In the first step cysteine is conjugated to 4'-phosphopantothenate to form 4-phosphopantothenoylcysteine. In the second step the latter compound is decarboxylated to form 4'-phosphopantotheine.</text>
</comment>
<comment type="pathway">
    <text evidence="3 4">Cofactor biosynthesis; coenzyme A biosynthesis; CoA from (R)-pantothenate: step 3/5.</text>
</comment>
<reference evidence="8" key="1">
    <citation type="submission" date="2017-09" db="EMBL/GenBank/DDBJ databases">
        <title>Depth-based differentiation of microbial function through sediment-hosted aquifers and enrichment of novel symbionts in the deep terrestrial subsurface.</title>
        <authorList>
            <person name="Probst A.J."/>
            <person name="Ladd B."/>
            <person name="Jarett J.K."/>
            <person name="Geller-Mcgrath D.E."/>
            <person name="Sieber C.M.K."/>
            <person name="Emerson J.B."/>
            <person name="Anantharaman K."/>
            <person name="Thomas B.C."/>
            <person name="Malmstrom R."/>
            <person name="Stieglmeier M."/>
            <person name="Klingl A."/>
            <person name="Woyke T."/>
            <person name="Ryan C.M."/>
            <person name="Banfield J.F."/>
        </authorList>
    </citation>
    <scope>NUCLEOTIDE SEQUENCE [LARGE SCALE GENOMIC DNA]</scope>
</reference>
<dbReference type="InterPro" id="IPR036551">
    <property type="entry name" value="Flavin_trans-like"/>
</dbReference>
<keyword evidence="1 3" id="KW-0210">Decarboxylase</keyword>
<keyword evidence="3" id="KW-0511">Multifunctional enzyme</keyword>
<dbReference type="InterPro" id="IPR005252">
    <property type="entry name" value="CoaBC"/>
</dbReference>
<evidence type="ECO:0000256" key="1">
    <source>
        <dbReference type="ARBA" id="ARBA00022793"/>
    </source>
</evidence>
<keyword evidence="3 4" id="KW-0436">Ligase</keyword>
<comment type="cofactor">
    <cofactor evidence="3">
        <name>FMN</name>
        <dbReference type="ChEBI" id="CHEBI:58210"/>
    </cofactor>
    <text evidence="3">Binds 1 FMN per subunit.</text>
</comment>
<comment type="caution">
    <text evidence="7">The sequence shown here is derived from an EMBL/GenBank/DDBJ whole genome shotgun (WGS) entry which is preliminary data.</text>
</comment>
<dbReference type="UniPathway" id="UPA00241">
    <property type="reaction ID" value="UER00353"/>
</dbReference>
<feature type="region of interest" description="Phosphopantothenoylcysteine decarboxylase" evidence="3">
    <location>
        <begin position="1"/>
        <end position="188"/>
    </location>
</feature>
<dbReference type="GO" id="GO:0010181">
    <property type="term" value="F:FMN binding"/>
    <property type="evidence" value="ECO:0007669"/>
    <property type="project" value="UniProtKB-UniRule"/>
</dbReference>
<comment type="function">
    <text evidence="4">Catalyzes two steps in the biosynthesis of coenzyme A. In the first step cysteine is conjugated to 4'-phosphopantothenate to form 4-phosphopantothenoylcysteine, in the latter compound is decarboxylated to form 4'-phosphopantotheine.</text>
</comment>
<dbReference type="Gene3D" id="3.40.50.1950">
    <property type="entry name" value="Flavin prenyltransferase-like"/>
    <property type="match status" value="1"/>
</dbReference>
<feature type="domain" description="DNA/pantothenate metabolism flavoprotein C-terminal" evidence="6">
    <location>
        <begin position="184"/>
        <end position="392"/>
    </location>
</feature>
<name>A0A2M7SDS4_9BACT</name>
<keyword evidence="3" id="KW-0460">Magnesium</keyword>
<dbReference type="EMBL" id="PFMR01000098">
    <property type="protein sequence ID" value="PIZ17639.1"/>
    <property type="molecule type" value="Genomic_DNA"/>
</dbReference>
<dbReference type="Pfam" id="PF04127">
    <property type="entry name" value="DFP"/>
    <property type="match status" value="1"/>
</dbReference>
<evidence type="ECO:0000259" key="5">
    <source>
        <dbReference type="Pfam" id="PF02441"/>
    </source>
</evidence>
<feature type="binding site" evidence="3">
    <location>
        <position position="339"/>
    </location>
    <ligand>
        <name>CTP</name>
        <dbReference type="ChEBI" id="CHEBI:37563"/>
    </ligand>
</feature>
<dbReference type="GO" id="GO:0004633">
    <property type="term" value="F:phosphopantothenoylcysteine decarboxylase activity"/>
    <property type="evidence" value="ECO:0007669"/>
    <property type="project" value="UniProtKB-UniRule"/>
</dbReference>
<dbReference type="InterPro" id="IPR003382">
    <property type="entry name" value="Flavoprotein"/>
</dbReference>
<comment type="caution">
    <text evidence="3">Lacks conserved residue(s) required for the propagation of feature annotation.</text>
</comment>
<keyword evidence="2 3" id="KW-0456">Lyase</keyword>
<keyword evidence="3 4" id="KW-0285">Flavoprotein</keyword>
<feature type="binding site" evidence="3">
    <location>
        <position position="335"/>
    </location>
    <ligand>
        <name>CTP</name>
        <dbReference type="ChEBI" id="CHEBI:37563"/>
    </ligand>
</feature>
<evidence type="ECO:0000313" key="8">
    <source>
        <dbReference type="Proteomes" id="UP000229307"/>
    </source>
</evidence>
<dbReference type="GO" id="GO:0015941">
    <property type="term" value="P:pantothenate catabolic process"/>
    <property type="evidence" value="ECO:0007669"/>
    <property type="project" value="InterPro"/>
</dbReference>
<feature type="active site" description="Proton donor" evidence="3">
    <location>
        <position position="156"/>
    </location>
</feature>
<evidence type="ECO:0000313" key="7">
    <source>
        <dbReference type="EMBL" id="PIZ17639.1"/>
    </source>
</evidence>
<dbReference type="Proteomes" id="UP000229307">
    <property type="component" value="Unassembled WGS sequence"/>
</dbReference>
<sequence>MLKGKEIILGVTGSIACYKAVEVVSRLRKLGANVNVVMTDSAKQFVAPLTFQTISCNPVHTGVFDIKEYNIEHVSLAKKAELIVIAPATANVISKMASGIADDLLTATVLAARSKILVVPAMNEGMFRNPILQENIRKLRRHGFLFAGPSKGGLACGEEGEGRMIEPSEIVDEVVKLIGARQDLKGKKVIVTAGPTREFIDPVRFISNPSSGKMGFALAEEARDRGAEVVLISGPVGIKAPQGVRYIPVTSAEQMRNAVNNAFNVCNAVIMSAAVSDWESSGCAADKIKAREGPLELKLNRTPDIIAGLGRKKGKRVLVGFALETNGLIKNAKIKLKEKNLDLVVANRASNGYPFGSDTNRVVIIERSGKTTELPELPKSEIARKIIDKIVNIFTTKVRN</sequence>
<feature type="domain" description="Flavoprotein" evidence="5">
    <location>
        <begin position="5"/>
        <end position="176"/>
    </location>
</feature>
<dbReference type="GO" id="GO:0046872">
    <property type="term" value="F:metal ion binding"/>
    <property type="evidence" value="ECO:0007669"/>
    <property type="project" value="UniProtKB-KW"/>
</dbReference>
<feature type="region of interest" description="Phosphopantothenate--cysteine ligase" evidence="3">
    <location>
        <begin position="189"/>
        <end position="400"/>
    </location>
</feature>
<evidence type="ECO:0000256" key="4">
    <source>
        <dbReference type="RuleBase" id="RU364078"/>
    </source>
</evidence>
<dbReference type="HAMAP" id="MF_02225">
    <property type="entry name" value="CoaBC"/>
    <property type="match status" value="1"/>
</dbReference>
<feature type="binding site" evidence="3">
    <location>
        <position position="277"/>
    </location>
    <ligand>
        <name>CTP</name>
        <dbReference type="ChEBI" id="CHEBI:37563"/>
    </ligand>
</feature>
<dbReference type="NCBIfam" id="TIGR00521">
    <property type="entry name" value="coaBC_dfp"/>
    <property type="match status" value="1"/>
</dbReference>
<accession>A0A2M7SDS4</accession>
<evidence type="ECO:0000256" key="2">
    <source>
        <dbReference type="ARBA" id="ARBA00023239"/>
    </source>
</evidence>
<feature type="binding site" evidence="3">
    <location>
        <position position="321"/>
    </location>
    <ligand>
        <name>CTP</name>
        <dbReference type="ChEBI" id="CHEBI:37563"/>
    </ligand>
</feature>
<dbReference type="GO" id="GO:0071513">
    <property type="term" value="C:phosphopantothenoylcysteine decarboxylase complex"/>
    <property type="evidence" value="ECO:0007669"/>
    <property type="project" value="TreeGrafter"/>
</dbReference>
<dbReference type="PANTHER" id="PTHR14359:SF6">
    <property type="entry name" value="PHOSPHOPANTOTHENOYLCYSTEINE DECARBOXYLASE"/>
    <property type="match status" value="1"/>
</dbReference>
<dbReference type="GO" id="GO:0004632">
    <property type="term" value="F:phosphopantothenate--cysteine ligase activity"/>
    <property type="evidence" value="ECO:0007669"/>
    <property type="project" value="UniProtKB-UniRule"/>
</dbReference>
<dbReference type="AlphaFoldDB" id="A0A2M7SDS4"/>
<comment type="pathway">
    <text evidence="3 4">Cofactor biosynthesis; coenzyme A biosynthesis; CoA from (R)-pantothenate: step 2/5.</text>
</comment>
<gene>
    <name evidence="3 7" type="primary">coaBC</name>
    <name evidence="7" type="ORF">COY52_03620</name>
</gene>
<dbReference type="PANTHER" id="PTHR14359">
    <property type="entry name" value="HOMO-OLIGOMERIC FLAVIN CONTAINING CYS DECARBOXYLASE FAMILY"/>
    <property type="match status" value="1"/>
</dbReference>
<keyword evidence="3 4" id="KW-0288">FMN</keyword>
<dbReference type="Pfam" id="PF02441">
    <property type="entry name" value="Flavoprotein"/>
    <property type="match status" value="1"/>
</dbReference>
<evidence type="ECO:0000259" key="6">
    <source>
        <dbReference type="Pfam" id="PF04127"/>
    </source>
</evidence>
<protein>
    <recommendedName>
        <fullName evidence="3">Coenzyme A biosynthesis bifunctional protein CoaBC</fullName>
    </recommendedName>
    <alternativeName>
        <fullName evidence="3">DNA/pantothenate metabolism flavoprotein</fullName>
    </alternativeName>
    <alternativeName>
        <fullName evidence="3">Phosphopantothenoylcysteine synthetase/decarboxylase</fullName>
        <shortName evidence="3">PPCS-PPCDC</shortName>
    </alternativeName>
    <domain>
        <recommendedName>
            <fullName evidence="3">Phosphopantothenoylcysteine decarboxylase</fullName>
            <shortName evidence="3">PPC decarboxylase</shortName>
            <shortName evidence="3">PPC-DC</shortName>
            <ecNumber evidence="3">4.1.1.36</ecNumber>
        </recommendedName>
        <alternativeName>
            <fullName evidence="3">CoaC</fullName>
        </alternativeName>
    </domain>
    <domain>
        <recommendedName>
            <fullName evidence="3">Phosphopantothenate--cysteine ligase</fullName>
            <ecNumber evidence="3">6.3.2.5</ecNumber>
        </recommendedName>
        <alternativeName>
            <fullName evidence="3">CoaB</fullName>
        </alternativeName>
        <alternativeName>
            <fullName evidence="3">Phosphopantothenoylcysteine synthetase</fullName>
            <shortName evidence="3">PPC synthetase</shortName>
            <shortName evidence="3">PPC-S</shortName>
        </alternativeName>
    </domain>
</protein>
<dbReference type="EC" id="6.3.2.5" evidence="3"/>
<feature type="binding site" evidence="3">
    <location>
        <position position="287"/>
    </location>
    <ligand>
        <name>CTP</name>
        <dbReference type="ChEBI" id="CHEBI:37563"/>
    </ligand>
</feature>
<dbReference type="EC" id="4.1.1.36" evidence="3"/>
<dbReference type="InterPro" id="IPR035929">
    <property type="entry name" value="CoaB-like_sf"/>
</dbReference>
<dbReference type="PROSITE" id="PS51257">
    <property type="entry name" value="PROKAR_LIPOPROTEIN"/>
    <property type="match status" value="1"/>
</dbReference>
<comment type="cofactor">
    <cofactor evidence="3">
        <name>Mg(2+)</name>
        <dbReference type="ChEBI" id="CHEBI:18420"/>
    </cofactor>
</comment>
<dbReference type="SUPFAM" id="SSF102645">
    <property type="entry name" value="CoaB-like"/>
    <property type="match status" value="1"/>
</dbReference>
<dbReference type="Gene3D" id="3.40.50.10300">
    <property type="entry name" value="CoaB-like"/>
    <property type="match status" value="1"/>
</dbReference>